<evidence type="ECO:0000313" key="1">
    <source>
        <dbReference type="EMBL" id="QBQ01584.1"/>
    </source>
</evidence>
<dbReference type="EMBL" id="MH923363">
    <property type="protein sequence ID" value="QBQ01584.1"/>
    <property type="molecule type" value="Genomic_DNA"/>
</dbReference>
<proteinExistence type="predicted"/>
<evidence type="ECO:0000313" key="2">
    <source>
        <dbReference type="Proteomes" id="UP000831479"/>
    </source>
</evidence>
<protein>
    <submittedName>
        <fullName evidence="1">PlxyGVORF31-like protein</fullName>
    </submittedName>
</protein>
<accession>A0AAF1D262</accession>
<reference evidence="1" key="1">
    <citation type="journal article" date="2019" name="Genomics">
        <title>Genome sequence analysis and organization of the Hyphantria cunea granulovirus (HycuGV-Hc1) from Turkey.</title>
        <authorList>
            <person name="Gencer D."/>
            <person name="Bayramoglu Z."/>
            <person name="Nalcacioglu R."/>
            <person name="Demirbag Z."/>
            <person name="Demir I."/>
        </authorList>
    </citation>
    <scope>NUCLEOTIDE SEQUENCE</scope>
    <source>
        <strain evidence="1">Hc1</strain>
    </source>
</reference>
<gene>
    <name evidence="1" type="ORF">HycuGV_00031</name>
</gene>
<dbReference type="Proteomes" id="UP000831479">
    <property type="component" value="Segment"/>
</dbReference>
<name>A0AAF1D262_9BBAC</name>
<keyword evidence="2" id="KW-1185">Reference proteome</keyword>
<organism evidence="1 2">
    <name type="scientific">Hyphantria cunea granulovirus</name>
    <dbReference type="NCBI Taxonomy" id="307448"/>
    <lineage>
        <taxon>Viruses</taxon>
        <taxon>Viruses incertae sedis</taxon>
        <taxon>Naldaviricetes</taxon>
        <taxon>Lefavirales</taxon>
        <taxon>Baculoviridae</taxon>
        <taxon>Betabaculovirus</taxon>
        <taxon>Betabaculovirus hycuneae</taxon>
    </lineage>
</organism>
<sequence>MNEHAQLNNIIKAFSNKHYDLEERYHELREQHDKVQFELRCIKEIMVELCEVLAPHRAVTVSAMLDKHDRTHRTLYRDGKPRFNSIRFEHQIQTDLNSSSPAAWHCIL</sequence>